<sequence>MSRKPNWSPEEFEFLLQRPQLTDEELRAQMPTRSGAITLVRNFIHSFHTGGDVSGLSKSMMIPRLKRGSWTCPRCGEKK</sequence>
<evidence type="ECO:0000313" key="1">
    <source>
        <dbReference type="EMBL" id="GAI44033.1"/>
    </source>
</evidence>
<gene>
    <name evidence="1" type="ORF">S06H3_44990</name>
</gene>
<dbReference type="AlphaFoldDB" id="X1NKC2"/>
<accession>X1NKC2</accession>
<comment type="caution">
    <text evidence="1">The sequence shown here is derived from an EMBL/GenBank/DDBJ whole genome shotgun (WGS) entry which is preliminary data.</text>
</comment>
<dbReference type="EMBL" id="BARV01028039">
    <property type="protein sequence ID" value="GAI44033.1"/>
    <property type="molecule type" value="Genomic_DNA"/>
</dbReference>
<proteinExistence type="predicted"/>
<protein>
    <submittedName>
        <fullName evidence="1">Uncharacterized protein</fullName>
    </submittedName>
</protein>
<organism evidence="1">
    <name type="scientific">marine sediment metagenome</name>
    <dbReference type="NCBI Taxonomy" id="412755"/>
    <lineage>
        <taxon>unclassified sequences</taxon>
        <taxon>metagenomes</taxon>
        <taxon>ecological metagenomes</taxon>
    </lineage>
</organism>
<reference evidence="1" key="1">
    <citation type="journal article" date="2014" name="Front. Microbiol.">
        <title>High frequency of phylogenetically diverse reductive dehalogenase-homologous genes in deep subseafloor sedimentary metagenomes.</title>
        <authorList>
            <person name="Kawai M."/>
            <person name="Futagami T."/>
            <person name="Toyoda A."/>
            <person name="Takaki Y."/>
            <person name="Nishi S."/>
            <person name="Hori S."/>
            <person name="Arai W."/>
            <person name="Tsubouchi T."/>
            <person name="Morono Y."/>
            <person name="Uchiyama I."/>
            <person name="Ito T."/>
            <person name="Fujiyama A."/>
            <person name="Inagaki F."/>
            <person name="Takami H."/>
        </authorList>
    </citation>
    <scope>NUCLEOTIDE SEQUENCE</scope>
    <source>
        <strain evidence="1">Expedition CK06-06</strain>
    </source>
</reference>
<name>X1NKC2_9ZZZZ</name>